<dbReference type="RefSeq" id="XP_028463834.1">
    <property type="nucleotide sequence ID" value="XM_028615487.1"/>
</dbReference>
<accession>A0A3N2PND2</accession>
<evidence type="ECO:0000256" key="1">
    <source>
        <dbReference type="SAM" id="Phobius"/>
    </source>
</evidence>
<name>A0A3N2PND2_SODAK</name>
<sequence>MPGQGLRTGTWSGINIPAHHLSHFREVVTTIQGYTIRRQDSKCVFNACLAIFFFFPMSISILHFSLFFSFPTSPIRFHSSLQKLTNKQRGRNKKIIKQMQNKMLKALDAKPLRPEDSLR</sequence>
<evidence type="ECO:0000313" key="2">
    <source>
        <dbReference type="EMBL" id="ROT36028.1"/>
    </source>
</evidence>
<organism evidence="2 3">
    <name type="scientific">Sodiomyces alkalinus (strain CBS 110278 / VKM F-3762 / F11)</name>
    <name type="common">Alkaliphilic filamentous fungus</name>
    <dbReference type="NCBI Taxonomy" id="1314773"/>
    <lineage>
        <taxon>Eukaryota</taxon>
        <taxon>Fungi</taxon>
        <taxon>Dikarya</taxon>
        <taxon>Ascomycota</taxon>
        <taxon>Pezizomycotina</taxon>
        <taxon>Sordariomycetes</taxon>
        <taxon>Hypocreomycetidae</taxon>
        <taxon>Glomerellales</taxon>
        <taxon>Plectosphaerellaceae</taxon>
        <taxon>Sodiomyces</taxon>
    </lineage>
</organism>
<dbReference type="Proteomes" id="UP000272025">
    <property type="component" value="Unassembled WGS sequence"/>
</dbReference>
<feature type="transmembrane region" description="Helical" evidence="1">
    <location>
        <begin position="44"/>
        <end position="70"/>
    </location>
</feature>
<proteinExistence type="predicted"/>
<protein>
    <submittedName>
        <fullName evidence="2">Uncharacterized protein</fullName>
    </submittedName>
</protein>
<dbReference type="EMBL" id="ML119060">
    <property type="protein sequence ID" value="ROT36028.1"/>
    <property type="molecule type" value="Genomic_DNA"/>
</dbReference>
<keyword evidence="3" id="KW-1185">Reference proteome</keyword>
<gene>
    <name evidence="2" type="ORF">SODALDRAFT_56590</name>
</gene>
<keyword evidence="1" id="KW-1133">Transmembrane helix</keyword>
<evidence type="ECO:0000313" key="3">
    <source>
        <dbReference type="Proteomes" id="UP000272025"/>
    </source>
</evidence>
<keyword evidence="1" id="KW-0812">Transmembrane</keyword>
<dbReference type="AlphaFoldDB" id="A0A3N2PND2"/>
<reference evidence="2 3" key="1">
    <citation type="journal article" date="2018" name="Mol. Ecol.">
        <title>The obligate alkalophilic soda-lake fungus Sodiomyces alkalinus has shifted to a protein diet.</title>
        <authorList>
            <person name="Grum-Grzhimaylo A.A."/>
            <person name="Falkoski D.L."/>
            <person name="van den Heuvel J."/>
            <person name="Valero-Jimenez C.A."/>
            <person name="Min B."/>
            <person name="Choi I.G."/>
            <person name="Lipzen A."/>
            <person name="Daum C.G."/>
            <person name="Aanen D.K."/>
            <person name="Tsang A."/>
            <person name="Henrissat B."/>
            <person name="Bilanenko E.N."/>
            <person name="de Vries R.P."/>
            <person name="van Kan J.A.L."/>
            <person name="Grigoriev I.V."/>
            <person name="Debets A.J.M."/>
        </authorList>
    </citation>
    <scope>NUCLEOTIDE SEQUENCE [LARGE SCALE GENOMIC DNA]</scope>
    <source>
        <strain evidence="2 3">F11</strain>
    </source>
</reference>
<keyword evidence="1" id="KW-0472">Membrane</keyword>
<dbReference type="GeneID" id="39583964"/>